<dbReference type="OrthoDB" id="9791297at2"/>
<dbReference type="Proteomes" id="UP000005496">
    <property type="component" value="Unassembled WGS sequence"/>
</dbReference>
<dbReference type="InterPro" id="IPR013096">
    <property type="entry name" value="Cupin_2"/>
</dbReference>
<dbReference type="RefSeq" id="WP_008870256.1">
    <property type="nucleotide sequence ID" value="NZ_ACJN02000002.1"/>
</dbReference>
<evidence type="ECO:0000259" key="2">
    <source>
        <dbReference type="Pfam" id="PF07883"/>
    </source>
</evidence>
<name>D6SQB6_9BACT</name>
<gene>
    <name evidence="3" type="ORF">Dthio_PD2334</name>
</gene>
<dbReference type="SUPFAM" id="SSF51182">
    <property type="entry name" value="RmlC-like cupins"/>
    <property type="match status" value="1"/>
</dbReference>
<accession>D6SQB6</accession>
<comment type="caution">
    <text evidence="3">The sequence shown here is derived from an EMBL/GenBank/DDBJ whole genome shotgun (WGS) entry which is preliminary data.</text>
</comment>
<dbReference type="GO" id="GO:0046872">
    <property type="term" value="F:metal ion binding"/>
    <property type="evidence" value="ECO:0007669"/>
    <property type="project" value="UniProtKB-KW"/>
</dbReference>
<dbReference type="InterPro" id="IPR014710">
    <property type="entry name" value="RmlC-like_jellyroll"/>
</dbReference>
<dbReference type="eggNOG" id="COG1917">
    <property type="taxonomic scope" value="Bacteria"/>
</dbReference>
<keyword evidence="1" id="KW-0479">Metal-binding</keyword>
<proteinExistence type="predicted"/>
<dbReference type="InterPro" id="IPR051610">
    <property type="entry name" value="GPI/OXD"/>
</dbReference>
<feature type="domain" description="Cupin type-2" evidence="2">
    <location>
        <begin position="43"/>
        <end position="106"/>
    </location>
</feature>
<sequence length="114" mass="12335">MQGSLFPAGDREFKDHPKFSGVRIAIQVSSQESSAVGVSQLLIQPGVEIPAHTHDTQADSIYVVSGEGEVYLNGSWHPVAADDYIFAPAGAEHGVRNSGRQELKLFIHHSPPLF</sequence>
<dbReference type="PANTHER" id="PTHR35848:SF6">
    <property type="entry name" value="CUPIN TYPE-2 DOMAIN-CONTAINING PROTEIN"/>
    <property type="match status" value="1"/>
</dbReference>
<evidence type="ECO:0000256" key="1">
    <source>
        <dbReference type="ARBA" id="ARBA00022723"/>
    </source>
</evidence>
<reference evidence="3" key="1">
    <citation type="submission" date="2010-05" db="EMBL/GenBank/DDBJ databases">
        <title>The draft genome of Desulfonatronospira thiodismutans ASO3-1.</title>
        <authorList>
            <consortium name="US DOE Joint Genome Institute (JGI-PGF)"/>
            <person name="Lucas S."/>
            <person name="Copeland A."/>
            <person name="Lapidus A."/>
            <person name="Cheng J.-F."/>
            <person name="Bruce D."/>
            <person name="Goodwin L."/>
            <person name="Pitluck S."/>
            <person name="Chertkov O."/>
            <person name="Brettin T."/>
            <person name="Detter J.C."/>
            <person name="Han C."/>
            <person name="Land M.L."/>
            <person name="Hauser L."/>
            <person name="Kyrpides N."/>
            <person name="Mikhailova N."/>
            <person name="Muyzer G."/>
            <person name="Woyke T."/>
        </authorList>
    </citation>
    <scope>NUCLEOTIDE SEQUENCE [LARGE SCALE GENOMIC DNA]</scope>
    <source>
        <strain evidence="3">ASO3-1</strain>
    </source>
</reference>
<organism evidence="3 4">
    <name type="scientific">Desulfonatronospira thiodismutans ASO3-1</name>
    <dbReference type="NCBI Taxonomy" id="555779"/>
    <lineage>
        <taxon>Bacteria</taxon>
        <taxon>Pseudomonadati</taxon>
        <taxon>Thermodesulfobacteriota</taxon>
        <taxon>Desulfovibrionia</taxon>
        <taxon>Desulfovibrionales</taxon>
        <taxon>Desulfonatronovibrionaceae</taxon>
        <taxon>Desulfonatronospira</taxon>
    </lineage>
</organism>
<dbReference type="EMBL" id="ACJN02000002">
    <property type="protein sequence ID" value="EFI34942.1"/>
    <property type="molecule type" value="Genomic_DNA"/>
</dbReference>
<dbReference type="Gene3D" id="2.60.120.10">
    <property type="entry name" value="Jelly Rolls"/>
    <property type="match status" value="1"/>
</dbReference>
<keyword evidence="4" id="KW-1185">Reference proteome</keyword>
<dbReference type="AlphaFoldDB" id="D6SQB6"/>
<protein>
    <submittedName>
        <fullName evidence="3">Cupin 2 conserved barrel domain protein</fullName>
    </submittedName>
</protein>
<dbReference type="InterPro" id="IPR011051">
    <property type="entry name" value="RmlC_Cupin_sf"/>
</dbReference>
<dbReference type="Pfam" id="PF07883">
    <property type="entry name" value="Cupin_2"/>
    <property type="match status" value="1"/>
</dbReference>
<evidence type="ECO:0000313" key="4">
    <source>
        <dbReference type="Proteomes" id="UP000005496"/>
    </source>
</evidence>
<evidence type="ECO:0000313" key="3">
    <source>
        <dbReference type="EMBL" id="EFI34942.1"/>
    </source>
</evidence>
<dbReference type="PANTHER" id="PTHR35848">
    <property type="entry name" value="OXALATE-BINDING PROTEIN"/>
    <property type="match status" value="1"/>
</dbReference>